<dbReference type="EMBL" id="HADW01015455">
    <property type="protein sequence ID" value="SBP16855.1"/>
    <property type="molecule type" value="Transcribed_RNA"/>
</dbReference>
<feature type="non-terminal residue" evidence="1">
    <location>
        <position position="1"/>
    </location>
</feature>
<reference evidence="1" key="2">
    <citation type="submission" date="2016-06" db="EMBL/GenBank/DDBJ databases">
        <title>The genome of a short-lived fish provides insights into sex chromosome evolution and the genetic control of aging.</title>
        <authorList>
            <person name="Reichwald K."/>
            <person name="Felder M."/>
            <person name="Petzold A."/>
            <person name="Koch P."/>
            <person name="Groth M."/>
            <person name="Platzer M."/>
        </authorList>
    </citation>
    <scope>NUCLEOTIDE SEQUENCE</scope>
    <source>
        <tissue evidence="1">Brain</tissue>
    </source>
</reference>
<organism evidence="1">
    <name type="scientific">Iconisemion striatum</name>
    <dbReference type="NCBI Taxonomy" id="60296"/>
    <lineage>
        <taxon>Eukaryota</taxon>
        <taxon>Metazoa</taxon>
        <taxon>Chordata</taxon>
        <taxon>Craniata</taxon>
        <taxon>Vertebrata</taxon>
        <taxon>Euteleostomi</taxon>
        <taxon>Actinopterygii</taxon>
        <taxon>Neopterygii</taxon>
        <taxon>Teleostei</taxon>
        <taxon>Neoteleostei</taxon>
        <taxon>Acanthomorphata</taxon>
        <taxon>Ovalentaria</taxon>
        <taxon>Atherinomorphae</taxon>
        <taxon>Cyprinodontiformes</taxon>
        <taxon>Nothobranchiidae</taxon>
        <taxon>Iconisemion</taxon>
    </lineage>
</organism>
<dbReference type="InterPro" id="IPR036397">
    <property type="entry name" value="RNaseH_sf"/>
</dbReference>
<name>A0A1A7XG80_9TELE</name>
<gene>
    <name evidence="1" type="primary">Nfu_g_1_024442</name>
</gene>
<accession>A0A1A7XG80</accession>
<evidence type="ECO:0000313" key="1">
    <source>
        <dbReference type="EMBL" id="SBP16855.1"/>
    </source>
</evidence>
<proteinExistence type="predicted"/>
<sequence length="81" mass="9436">FVVVKLLEWGNAELQWRLARWRGVVFTDESPFSPFRADDRQWCHVGERFADINIVDRVAHDGGGVMAWAGVCYEQRTQVHF</sequence>
<reference evidence="1" key="1">
    <citation type="submission" date="2016-05" db="EMBL/GenBank/DDBJ databases">
        <authorList>
            <person name="Lavstsen T."/>
            <person name="Jespersen J.S."/>
        </authorList>
    </citation>
    <scope>NUCLEOTIDE SEQUENCE</scope>
    <source>
        <tissue evidence="1">Brain</tissue>
    </source>
</reference>
<feature type="non-terminal residue" evidence="1">
    <location>
        <position position="81"/>
    </location>
</feature>
<protein>
    <submittedName>
        <fullName evidence="1">Uncharacterized protein</fullName>
    </submittedName>
</protein>
<dbReference type="Gene3D" id="3.30.420.10">
    <property type="entry name" value="Ribonuclease H-like superfamily/Ribonuclease H"/>
    <property type="match status" value="1"/>
</dbReference>
<dbReference type="AlphaFoldDB" id="A0A1A7XG80"/>
<dbReference type="EMBL" id="HADX01012791">
    <property type="protein sequence ID" value="SBP35023.1"/>
    <property type="molecule type" value="Transcribed_RNA"/>
</dbReference>
<dbReference type="GO" id="GO:0003676">
    <property type="term" value="F:nucleic acid binding"/>
    <property type="evidence" value="ECO:0007669"/>
    <property type="project" value="InterPro"/>
</dbReference>